<protein>
    <recommendedName>
        <fullName evidence="10">Fluoride-specific ion channel FluC</fullName>
    </recommendedName>
</protein>
<evidence type="ECO:0000256" key="10">
    <source>
        <dbReference type="HAMAP-Rule" id="MF_00454"/>
    </source>
</evidence>
<dbReference type="RefSeq" id="WP_378418971.1">
    <property type="nucleotide sequence ID" value="NZ_JBHSFO010000010.1"/>
</dbReference>
<name>A0ABV9FXA2_9NOCA</name>
<comment type="activity regulation">
    <text evidence="10">Na(+) is not transported, but it plays an essential structural role and its presence is essential for fluoride channel function.</text>
</comment>
<proteinExistence type="inferred from homology"/>
<keyword evidence="5 10" id="KW-0472">Membrane</keyword>
<keyword evidence="2 10" id="KW-1003">Cell membrane</keyword>
<keyword evidence="6 10" id="KW-0407">Ion channel</keyword>
<comment type="similarity">
    <text evidence="7 10">Belongs to the fluoride channel Fluc/FEX (TC 1.A.43) family.</text>
</comment>
<feature type="region of interest" description="Disordered" evidence="11">
    <location>
        <begin position="1"/>
        <end position="20"/>
    </location>
</feature>
<gene>
    <name evidence="10" type="primary">fluC</name>
    <name evidence="10" type="synonym">crcB</name>
    <name evidence="12" type="ORF">ACFO6S_17025</name>
</gene>
<keyword evidence="10" id="KW-0915">Sodium</keyword>
<keyword evidence="10" id="KW-0813">Transport</keyword>
<evidence type="ECO:0000256" key="11">
    <source>
        <dbReference type="SAM" id="MobiDB-lite"/>
    </source>
</evidence>
<feature type="transmembrane region" description="Helical" evidence="10">
    <location>
        <begin position="65"/>
        <end position="83"/>
    </location>
</feature>
<comment type="caution">
    <text evidence="12">The sequence shown here is derived from an EMBL/GenBank/DDBJ whole genome shotgun (WGS) entry which is preliminary data.</text>
</comment>
<evidence type="ECO:0000256" key="4">
    <source>
        <dbReference type="ARBA" id="ARBA00022989"/>
    </source>
</evidence>
<organism evidence="12 13">
    <name type="scientific">Rhodococcus kronopolitis</name>
    <dbReference type="NCBI Taxonomy" id="1460226"/>
    <lineage>
        <taxon>Bacteria</taxon>
        <taxon>Bacillati</taxon>
        <taxon>Actinomycetota</taxon>
        <taxon>Actinomycetes</taxon>
        <taxon>Mycobacteriales</taxon>
        <taxon>Nocardiaceae</taxon>
        <taxon>Rhodococcus</taxon>
    </lineage>
</organism>
<dbReference type="EMBL" id="JBHSFO010000010">
    <property type="protein sequence ID" value="MFC4605405.1"/>
    <property type="molecule type" value="Genomic_DNA"/>
</dbReference>
<comment type="subcellular location">
    <subcellularLocation>
        <location evidence="1 10">Cell membrane</location>
        <topology evidence="1 10">Multi-pass membrane protein</topology>
    </subcellularLocation>
</comment>
<evidence type="ECO:0000256" key="9">
    <source>
        <dbReference type="ARBA" id="ARBA00049940"/>
    </source>
</evidence>
<evidence type="ECO:0000313" key="13">
    <source>
        <dbReference type="Proteomes" id="UP001595914"/>
    </source>
</evidence>
<comment type="catalytic activity">
    <reaction evidence="8">
        <text>fluoride(in) = fluoride(out)</text>
        <dbReference type="Rhea" id="RHEA:76159"/>
        <dbReference type="ChEBI" id="CHEBI:17051"/>
    </reaction>
    <physiologicalReaction direction="left-to-right" evidence="8">
        <dbReference type="Rhea" id="RHEA:76160"/>
    </physiologicalReaction>
</comment>
<dbReference type="Pfam" id="PF02537">
    <property type="entry name" value="CRCB"/>
    <property type="match status" value="1"/>
</dbReference>
<feature type="compositionally biased region" description="Basic and acidic residues" evidence="11">
    <location>
        <begin position="1"/>
        <end position="11"/>
    </location>
</feature>
<keyword evidence="10" id="KW-0479">Metal-binding</keyword>
<sequence length="162" mass="16433">MSDHLGPHRDLPLGAGTATPTPAPLHVRPSSIAAVAAGGFLGALARYRLGVAFPETAGGWPATTFAINVSGAFLLGLLLEALIRLGPDSGWRQRVRLAVGTGALGSFTTYSTLALDTDLLVRGHHWWAAVSYAGASVLAGLVASAVGIAVGARVASRRAATA</sequence>
<evidence type="ECO:0000256" key="8">
    <source>
        <dbReference type="ARBA" id="ARBA00035585"/>
    </source>
</evidence>
<comment type="function">
    <text evidence="9 10">Fluoride-specific ion channel. Important for reducing fluoride concentration in the cell, thus reducing its toxicity.</text>
</comment>
<keyword evidence="13" id="KW-1185">Reference proteome</keyword>
<feature type="binding site" evidence="10">
    <location>
        <position position="105"/>
    </location>
    <ligand>
        <name>Na(+)</name>
        <dbReference type="ChEBI" id="CHEBI:29101"/>
        <note>structural</note>
    </ligand>
</feature>
<keyword evidence="10" id="KW-0406">Ion transport</keyword>
<reference evidence="13" key="1">
    <citation type="journal article" date="2019" name="Int. J. Syst. Evol. Microbiol.">
        <title>The Global Catalogue of Microorganisms (GCM) 10K type strain sequencing project: providing services to taxonomists for standard genome sequencing and annotation.</title>
        <authorList>
            <consortium name="The Broad Institute Genomics Platform"/>
            <consortium name="The Broad Institute Genome Sequencing Center for Infectious Disease"/>
            <person name="Wu L."/>
            <person name="Ma J."/>
        </authorList>
    </citation>
    <scope>NUCLEOTIDE SEQUENCE [LARGE SCALE GENOMIC DNA]</scope>
    <source>
        <strain evidence="13">CCUG 54520</strain>
    </source>
</reference>
<evidence type="ECO:0000313" key="12">
    <source>
        <dbReference type="EMBL" id="MFC4605405.1"/>
    </source>
</evidence>
<evidence type="ECO:0000256" key="1">
    <source>
        <dbReference type="ARBA" id="ARBA00004651"/>
    </source>
</evidence>
<evidence type="ECO:0000256" key="3">
    <source>
        <dbReference type="ARBA" id="ARBA00022692"/>
    </source>
</evidence>
<keyword evidence="4 10" id="KW-1133">Transmembrane helix</keyword>
<dbReference type="HAMAP" id="MF_00454">
    <property type="entry name" value="FluC"/>
    <property type="match status" value="1"/>
</dbReference>
<accession>A0ABV9FXA2</accession>
<evidence type="ECO:0000256" key="2">
    <source>
        <dbReference type="ARBA" id="ARBA00022475"/>
    </source>
</evidence>
<evidence type="ECO:0000256" key="6">
    <source>
        <dbReference type="ARBA" id="ARBA00023303"/>
    </source>
</evidence>
<dbReference type="PANTHER" id="PTHR28259:SF1">
    <property type="entry name" value="FLUORIDE EXPORT PROTEIN 1-RELATED"/>
    <property type="match status" value="1"/>
</dbReference>
<keyword evidence="3 10" id="KW-0812">Transmembrane</keyword>
<feature type="transmembrane region" description="Helical" evidence="10">
    <location>
        <begin position="126"/>
        <end position="150"/>
    </location>
</feature>
<feature type="binding site" evidence="10">
    <location>
        <position position="108"/>
    </location>
    <ligand>
        <name>Na(+)</name>
        <dbReference type="ChEBI" id="CHEBI:29101"/>
        <note>structural</note>
    </ligand>
</feature>
<feature type="transmembrane region" description="Helical" evidence="10">
    <location>
        <begin position="95"/>
        <end position="114"/>
    </location>
</feature>
<evidence type="ECO:0000256" key="7">
    <source>
        <dbReference type="ARBA" id="ARBA00035120"/>
    </source>
</evidence>
<dbReference type="PANTHER" id="PTHR28259">
    <property type="entry name" value="FLUORIDE EXPORT PROTEIN 1-RELATED"/>
    <property type="match status" value="1"/>
</dbReference>
<evidence type="ECO:0000256" key="5">
    <source>
        <dbReference type="ARBA" id="ARBA00023136"/>
    </source>
</evidence>
<dbReference type="InterPro" id="IPR003691">
    <property type="entry name" value="FluC"/>
</dbReference>
<dbReference type="Proteomes" id="UP001595914">
    <property type="component" value="Unassembled WGS sequence"/>
</dbReference>